<dbReference type="AlphaFoldDB" id="A0A433VUI3"/>
<protein>
    <submittedName>
        <fullName evidence="1">Uncharacterized protein</fullName>
    </submittedName>
</protein>
<reference evidence="1" key="1">
    <citation type="submission" date="2018-12" db="EMBL/GenBank/DDBJ databases">
        <authorList>
            <person name="Will S."/>
            <person name="Neumann-Schaal M."/>
            <person name="Henke P."/>
        </authorList>
    </citation>
    <scope>NUCLEOTIDE SEQUENCE</scope>
    <source>
        <strain evidence="1">PCC 7102</strain>
    </source>
</reference>
<reference evidence="1" key="2">
    <citation type="journal article" date="2019" name="Genome Biol. Evol.">
        <title>Day and night: Metabolic profiles and evolutionary relationships of six axenic non-marine cyanobacteria.</title>
        <authorList>
            <person name="Will S.E."/>
            <person name="Henke P."/>
            <person name="Boedeker C."/>
            <person name="Huang S."/>
            <person name="Brinkmann H."/>
            <person name="Rohde M."/>
            <person name="Jarek M."/>
            <person name="Friedl T."/>
            <person name="Seufert S."/>
            <person name="Schumacher M."/>
            <person name="Overmann J."/>
            <person name="Neumann-Schaal M."/>
            <person name="Petersen J."/>
        </authorList>
    </citation>
    <scope>NUCLEOTIDE SEQUENCE [LARGE SCALE GENOMIC DNA]</scope>
    <source>
        <strain evidence="1">PCC 7102</strain>
    </source>
</reference>
<comment type="caution">
    <text evidence="1">The sequence shown here is derived from an EMBL/GenBank/DDBJ whole genome shotgun (WGS) entry which is preliminary data.</text>
</comment>
<gene>
    <name evidence="1" type="ORF">DSM106972_001800</name>
</gene>
<organism evidence="1 2">
    <name type="scientific">Dulcicalothrix desertica PCC 7102</name>
    <dbReference type="NCBI Taxonomy" id="232991"/>
    <lineage>
        <taxon>Bacteria</taxon>
        <taxon>Bacillati</taxon>
        <taxon>Cyanobacteriota</taxon>
        <taxon>Cyanophyceae</taxon>
        <taxon>Nostocales</taxon>
        <taxon>Calotrichaceae</taxon>
        <taxon>Dulcicalothrix</taxon>
    </lineage>
</organism>
<accession>A0A433VUI3</accession>
<evidence type="ECO:0000313" key="1">
    <source>
        <dbReference type="EMBL" id="RUT09685.1"/>
    </source>
</evidence>
<name>A0A433VUI3_9CYAN</name>
<evidence type="ECO:0000313" key="2">
    <source>
        <dbReference type="Proteomes" id="UP000271624"/>
    </source>
</evidence>
<proteinExistence type="predicted"/>
<dbReference type="EMBL" id="RSCL01000001">
    <property type="protein sequence ID" value="RUT09685.1"/>
    <property type="molecule type" value="Genomic_DNA"/>
</dbReference>
<sequence length="88" mass="9999">MTTFKVLSKLLLGRDVVHVDGRRGKVFLINPIGLQIGLELTTKKINNFKCQDNSTRELYSTKYLNKIYPPLLHEAAKILGTVLLETTR</sequence>
<keyword evidence="2" id="KW-1185">Reference proteome</keyword>
<dbReference type="Proteomes" id="UP000271624">
    <property type="component" value="Unassembled WGS sequence"/>
</dbReference>